<evidence type="ECO:0000256" key="4">
    <source>
        <dbReference type="ARBA" id="ARBA00022840"/>
    </source>
</evidence>
<keyword evidence="11" id="KW-1185">Reference proteome</keyword>
<evidence type="ECO:0000313" key="12">
    <source>
        <dbReference type="Proteomes" id="UP000576225"/>
    </source>
</evidence>
<organism evidence="10 11">
    <name type="scientific">Victivallis vadensis</name>
    <dbReference type="NCBI Taxonomy" id="172901"/>
    <lineage>
        <taxon>Bacteria</taxon>
        <taxon>Pseudomonadati</taxon>
        <taxon>Lentisphaerota</taxon>
        <taxon>Lentisphaeria</taxon>
        <taxon>Victivallales</taxon>
        <taxon>Victivallaceae</taxon>
        <taxon>Victivallis</taxon>
    </lineage>
</organism>
<dbReference type="PROSITE" id="PS00112">
    <property type="entry name" value="PHOSPHAGEN_KINASE"/>
    <property type="match status" value="1"/>
</dbReference>
<dbReference type="EMBL" id="JABAEW010000006">
    <property type="protein sequence ID" value="NMD85831.1"/>
    <property type="molecule type" value="Genomic_DNA"/>
</dbReference>
<accession>A0A2U1AEM0</accession>
<comment type="catalytic activity">
    <reaction evidence="5">
        <text>L-arginyl-[protein] + ATP = N(omega)-phospho-L-arginyl-[protein] + ADP + H(+)</text>
        <dbReference type="Rhea" id="RHEA:43384"/>
        <dbReference type="Rhea" id="RHEA-COMP:10532"/>
        <dbReference type="Rhea" id="RHEA-COMP:10533"/>
        <dbReference type="ChEBI" id="CHEBI:15378"/>
        <dbReference type="ChEBI" id="CHEBI:29965"/>
        <dbReference type="ChEBI" id="CHEBI:30616"/>
        <dbReference type="ChEBI" id="CHEBI:83226"/>
        <dbReference type="ChEBI" id="CHEBI:456216"/>
        <dbReference type="EC" id="2.7.14.1"/>
    </reaction>
</comment>
<dbReference type="AlphaFoldDB" id="A0A2U1AEM0"/>
<feature type="binding site" evidence="5 6">
    <location>
        <begin position="178"/>
        <end position="182"/>
    </location>
    <ligand>
        <name>ATP</name>
        <dbReference type="ChEBI" id="CHEBI:30616"/>
    </ligand>
</feature>
<comment type="similarity">
    <text evidence="5 6 7">Belongs to the ATP:guanido phosphotransferase family.</text>
</comment>
<evidence type="ECO:0000256" key="3">
    <source>
        <dbReference type="ARBA" id="ARBA00022777"/>
    </source>
</evidence>
<reference evidence="10 11" key="1">
    <citation type="submission" date="2018-04" db="EMBL/GenBank/DDBJ databases">
        <title>Genomic Encyclopedia of Type Strains, Phase IV (KMG-IV): sequencing the most valuable type-strain genomes for metagenomic binning, comparative biology and taxonomic classification.</title>
        <authorList>
            <person name="Goeker M."/>
        </authorList>
    </citation>
    <scope>NUCLEOTIDE SEQUENCE [LARGE SCALE GENOMIC DNA]</scope>
    <source>
        <strain evidence="10 11">DSM 14823</strain>
    </source>
</reference>
<dbReference type="HAMAP" id="MF_00602">
    <property type="entry name" value="Prot_Arg_kinase"/>
    <property type="match status" value="1"/>
</dbReference>
<dbReference type="PROSITE" id="PS51510">
    <property type="entry name" value="PHOSPHAGEN_KINASE_C"/>
    <property type="match status" value="1"/>
</dbReference>
<dbReference type="InterPro" id="IPR022414">
    <property type="entry name" value="ATP-guanido_PTrfase_cat"/>
</dbReference>
<feature type="short sequence motif" description="RDXXRA motif of the pArg binding pocket involved in allosteric regulation" evidence="5">
    <location>
        <begin position="339"/>
        <end position="344"/>
    </location>
</feature>
<dbReference type="GO" id="GO:1990424">
    <property type="term" value="F:protein arginine kinase activity"/>
    <property type="evidence" value="ECO:0007669"/>
    <property type="project" value="UniProtKB-EC"/>
</dbReference>
<dbReference type="NCBIfam" id="NF002194">
    <property type="entry name" value="PRK01059.1-4"/>
    <property type="match status" value="1"/>
</dbReference>
<evidence type="ECO:0000256" key="5">
    <source>
        <dbReference type="HAMAP-Rule" id="MF_00602"/>
    </source>
</evidence>
<dbReference type="GO" id="GO:0004111">
    <property type="term" value="F:creatine kinase activity"/>
    <property type="evidence" value="ECO:0007669"/>
    <property type="project" value="InterPro"/>
</dbReference>
<keyword evidence="4 5" id="KW-0067">ATP-binding</keyword>
<protein>
    <recommendedName>
        <fullName evidence="5">Protein-arginine kinase</fullName>
        <ecNumber evidence="5">2.7.14.1</ecNumber>
    </recommendedName>
</protein>
<dbReference type="Proteomes" id="UP000576225">
    <property type="component" value="Unassembled WGS sequence"/>
</dbReference>
<dbReference type="EC" id="2.7.14.1" evidence="5"/>
<comment type="caution">
    <text evidence="5 6">Lacks conserved residue(s) required for the propagation of feature annotation.</text>
</comment>
<gene>
    <name evidence="5" type="primary">mcsB</name>
    <name evidence="10" type="ORF">C8D82_14721</name>
    <name evidence="9" type="ORF">HF882_04455</name>
</gene>
<keyword evidence="3 5" id="KW-0418">Kinase</keyword>
<dbReference type="GO" id="GO:0005524">
    <property type="term" value="F:ATP binding"/>
    <property type="evidence" value="ECO:0007669"/>
    <property type="project" value="UniProtKB-UniRule"/>
</dbReference>
<dbReference type="InterPro" id="IPR014746">
    <property type="entry name" value="Gln_synth/guanido_kin_cat_dom"/>
</dbReference>
<dbReference type="SUPFAM" id="SSF55931">
    <property type="entry name" value="Glutamine synthetase/guanido kinase"/>
    <property type="match status" value="1"/>
</dbReference>
<dbReference type="GO" id="GO:0046314">
    <property type="term" value="P:phosphocreatine biosynthetic process"/>
    <property type="evidence" value="ECO:0007669"/>
    <property type="project" value="InterPro"/>
</dbReference>
<dbReference type="GeneID" id="78297117"/>
<keyword evidence="2 5" id="KW-0547">Nucleotide-binding</keyword>
<sequence length="354" mass="39207">MSDSIDRLLQEPVSFLACSGPEEDIAISSRIRLARNLTGRPFPAAASAESRQEVCDLVSAAAAESGALGCPDCFTFNPGEMSEVDREILLERRLASRDFLENPEGTRLLVRSDESSSIMVNEEDQLRIQTLRPGFQLEAVWKEINELDDELGRKLDYAFDERLGFLTCCPTNVGTGMRASVMLHLPGLVMTGQIGPTIQGVNKLNLAVRGIFGEGTDNRGNLFQVSNQSTLGESESQIIERLNMVIRQLISHEKNARQMLLERDQFSVYDLVGRSYGTLRHAYKLSSEEALKSLSGVRLGVDLGLFNSLDLKLVNTLFLAINPAHLQKMAGRELTGSERDICRASLCREKLKQV</sequence>
<dbReference type="Pfam" id="PF00217">
    <property type="entry name" value="ATP-gua_Ptrans"/>
    <property type="match status" value="1"/>
</dbReference>
<dbReference type="InterPro" id="IPR000749">
    <property type="entry name" value="ATP-guanido_PTrfase"/>
</dbReference>
<evidence type="ECO:0000256" key="2">
    <source>
        <dbReference type="ARBA" id="ARBA00022741"/>
    </source>
</evidence>
<dbReference type="PANTHER" id="PTHR11547">
    <property type="entry name" value="ARGININE OR CREATINE KINASE"/>
    <property type="match status" value="1"/>
</dbReference>
<dbReference type="PANTHER" id="PTHR11547:SF38">
    <property type="entry name" value="ARGININE KINASE 1-RELATED"/>
    <property type="match status" value="1"/>
</dbReference>
<feature type="binding site" evidence="5 6">
    <location>
        <begin position="209"/>
        <end position="214"/>
    </location>
    <ligand>
        <name>ATP</name>
        <dbReference type="ChEBI" id="CHEBI:30616"/>
    </ligand>
</feature>
<comment type="function">
    <text evidence="5">Catalyzes the specific phosphorylation of arginine residues in proteins.</text>
</comment>
<dbReference type="Proteomes" id="UP000245959">
    <property type="component" value="Unassembled WGS sequence"/>
</dbReference>
<name>A0A2U1AEM0_9BACT</name>
<dbReference type="EMBL" id="QEKH01000047">
    <property type="protein sequence ID" value="PVY34777.1"/>
    <property type="molecule type" value="Genomic_DNA"/>
</dbReference>
<dbReference type="CDD" id="cd07930">
    <property type="entry name" value="bacterial_phosphagen_kinase"/>
    <property type="match status" value="1"/>
</dbReference>
<keyword evidence="5" id="KW-0021">Allosteric enzyme</keyword>
<evidence type="ECO:0000256" key="6">
    <source>
        <dbReference type="PROSITE-ProRule" id="PRU00843"/>
    </source>
</evidence>
<reference evidence="9 12" key="2">
    <citation type="submission" date="2020-04" db="EMBL/GenBank/DDBJ databases">
        <authorList>
            <person name="Hitch T.C.A."/>
            <person name="Wylensek D."/>
            <person name="Clavel T."/>
        </authorList>
    </citation>
    <scope>NUCLEOTIDE SEQUENCE [LARGE SCALE GENOMIC DNA]</scope>
    <source>
        <strain evidence="9 12">COR2-253-APC-1A</strain>
    </source>
</reference>
<dbReference type="InterPro" id="IPR023660">
    <property type="entry name" value="Arg_Kinase"/>
</dbReference>
<proteinExistence type="inferred from homology"/>
<feature type="binding site" evidence="5 6">
    <location>
        <begin position="28"/>
        <end position="32"/>
    </location>
    <ligand>
        <name>ATP</name>
        <dbReference type="ChEBI" id="CHEBI:30616"/>
    </ligand>
</feature>
<dbReference type="RefSeq" id="WP_116885855.1">
    <property type="nucleotide sequence ID" value="NZ_CALXNT010000048.1"/>
</dbReference>
<feature type="binding site" evidence="5 6">
    <location>
        <position position="127"/>
    </location>
    <ligand>
        <name>ATP</name>
        <dbReference type="ChEBI" id="CHEBI:30616"/>
    </ligand>
</feature>
<comment type="caution">
    <text evidence="10">The sequence shown here is derived from an EMBL/GenBank/DDBJ whole genome shotgun (WGS) entry which is preliminary data.</text>
</comment>
<evidence type="ECO:0000313" key="9">
    <source>
        <dbReference type="EMBL" id="NMD85831.1"/>
    </source>
</evidence>
<dbReference type="InterPro" id="IPR022415">
    <property type="entry name" value="ATP-guanido_PTrfase_AS"/>
</dbReference>
<comment type="activity regulation">
    <text evidence="5">Appears to be allosterically activated by the binding of pArg-containing polypeptides to the pArg-binding pocket localized in the C-terminal domain of McsB.</text>
</comment>
<dbReference type="GO" id="GO:0005615">
    <property type="term" value="C:extracellular space"/>
    <property type="evidence" value="ECO:0007669"/>
    <property type="project" value="TreeGrafter"/>
</dbReference>
<dbReference type="Gene3D" id="3.30.590.10">
    <property type="entry name" value="Glutamine synthetase/guanido kinase, catalytic domain"/>
    <property type="match status" value="1"/>
</dbReference>
<evidence type="ECO:0000313" key="11">
    <source>
        <dbReference type="Proteomes" id="UP000245959"/>
    </source>
</evidence>
<evidence type="ECO:0000259" key="8">
    <source>
        <dbReference type="PROSITE" id="PS51510"/>
    </source>
</evidence>
<feature type="domain" description="Phosphagen kinase C-terminal" evidence="8">
    <location>
        <begin position="25"/>
        <end position="256"/>
    </location>
</feature>
<evidence type="ECO:0000256" key="1">
    <source>
        <dbReference type="ARBA" id="ARBA00022679"/>
    </source>
</evidence>
<keyword evidence="1 5" id="KW-0808">Transferase</keyword>
<evidence type="ECO:0000313" key="10">
    <source>
        <dbReference type="EMBL" id="PVY34777.1"/>
    </source>
</evidence>
<evidence type="ECO:0000256" key="7">
    <source>
        <dbReference type="RuleBase" id="RU000505"/>
    </source>
</evidence>